<dbReference type="Pfam" id="PF17782">
    <property type="entry name" value="WHD_DprA"/>
    <property type="match status" value="1"/>
</dbReference>
<protein>
    <recommendedName>
        <fullName evidence="1">DprA winged helix domain-containing protein</fullName>
    </recommendedName>
</protein>
<dbReference type="EMBL" id="JAOH01000002">
    <property type="protein sequence ID" value="EUA61848.1"/>
    <property type="molecule type" value="Genomic_DNA"/>
</dbReference>
<organism evidence="2 3">
    <name type="scientific">Mycobacteroides abscessus 1948</name>
    <dbReference type="NCBI Taxonomy" id="1299323"/>
    <lineage>
        <taxon>Bacteria</taxon>
        <taxon>Bacillati</taxon>
        <taxon>Actinomycetota</taxon>
        <taxon>Actinomycetes</taxon>
        <taxon>Mycobacteriales</taxon>
        <taxon>Mycobacteriaceae</taxon>
        <taxon>Mycobacteroides</taxon>
        <taxon>Mycobacteroides abscessus</taxon>
    </lineage>
</organism>
<evidence type="ECO:0000313" key="2">
    <source>
        <dbReference type="EMBL" id="EUA61848.1"/>
    </source>
</evidence>
<reference evidence="2 3" key="1">
    <citation type="submission" date="2013-12" db="EMBL/GenBank/DDBJ databases">
        <authorList>
            <person name="Zelazny A."/>
            <person name="Olivier K."/>
            <person name="Holland S."/>
            <person name="Lenaerts A."/>
            <person name="Ordway D."/>
            <person name="DeGroote M.A."/>
            <person name="Parker T."/>
            <person name="Sizemore C."/>
            <person name="Tallon L.J."/>
            <person name="Sadzewicz L.K."/>
            <person name="Sengamalay N."/>
            <person name="Fraser C.M."/>
            <person name="Hine E."/>
            <person name="Shefchek K.A."/>
            <person name="Das S.P."/>
            <person name="Tettelin H."/>
        </authorList>
    </citation>
    <scope>NUCLEOTIDE SEQUENCE [LARGE SCALE GENOMIC DNA]</scope>
    <source>
        <strain evidence="2 3">1948</strain>
    </source>
</reference>
<dbReference type="InterPro" id="IPR041614">
    <property type="entry name" value="DprA_WH"/>
</dbReference>
<proteinExistence type="predicted"/>
<gene>
    <name evidence="2" type="ORF">I542_1991</name>
</gene>
<evidence type="ECO:0000313" key="3">
    <source>
        <dbReference type="Proteomes" id="UP000021210"/>
    </source>
</evidence>
<comment type="caution">
    <text evidence="2">The sequence shown here is derived from an EMBL/GenBank/DDBJ whole genome shotgun (WGS) entry which is preliminary data.</text>
</comment>
<dbReference type="AlphaFoldDB" id="A0A829QFZ7"/>
<name>A0A829QFZ7_9MYCO</name>
<dbReference type="Proteomes" id="UP000021210">
    <property type="component" value="Unassembled WGS sequence"/>
</dbReference>
<evidence type="ECO:0000259" key="1">
    <source>
        <dbReference type="Pfam" id="PF17782"/>
    </source>
</evidence>
<feature type="domain" description="DprA winged helix" evidence="1">
    <location>
        <begin position="3"/>
        <end position="33"/>
    </location>
</feature>
<dbReference type="Gene3D" id="1.10.10.10">
    <property type="entry name" value="Winged helix-like DNA-binding domain superfamily/Winged helix DNA-binding domain"/>
    <property type="match status" value="1"/>
</dbReference>
<accession>A0A829QFZ7</accession>
<sequence>MRELVRESGLSVGRVQGALAILELEQLVIDVAGDWKLRRTNMVR</sequence>
<dbReference type="InterPro" id="IPR036388">
    <property type="entry name" value="WH-like_DNA-bd_sf"/>
</dbReference>